<feature type="non-terminal residue" evidence="3">
    <location>
        <position position="227"/>
    </location>
</feature>
<proteinExistence type="predicted"/>
<evidence type="ECO:0000259" key="2">
    <source>
        <dbReference type="Pfam" id="PF07364"/>
    </source>
</evidence>
<evidence type="ECO:0000259" key="1">
    <source>
        <dbReference type="Pfam" id="PF07171"/>
    </source>
</evidence>
<protein>
    <recommendedName>
        <fullName evidence="4">Microcystin LR degradation protein MlrC C-terminal domain-containing protein</fullName>
    </recommendedName>
</protein>
<dbReference type="AlphaFoldDB" id="X0Y2W7"/>
<organism evidence="3">
    <name type="scientific">marine sediment metagenome</name>
    <dbReference type="NCBI Taxonomy" id="412755"/>
    <lineage>
        <taxon>unclassified sequences</taxon>
        <taxon>metagenomes</taxon>
        <taxon>ecological metagenomes</taxon>
    </lineage>
</organism>
<evidence type="ECO:0000313" key="3">
    <source>
        <dbReference type="EMBL" id="GAG50035.1"/>
    </source>
</evidence>
<sequence length="227" mass="24052">TGCAVVVVTDGDPAAAREHAQALALAFWERRGAFVPELVPPDEAIRRALDREAGTVVFCDSADSPSSGATGDSTVILQAMLRAAPMRAVALLNVVDPGAVSRAIEAGVGTEVTVQVGGALAPSFYAPTTYSGYVKTISDGTFRFKGPGMRGLTFHMGRAAVLIQGSIHLVVMERPVTQWDPELYRSLGEEPTDARIVQVKSPAAFRAAYEGIADQIIIIQSKGEFQH</sequence>
<dbReference type="Pfam" id="PF07171">
    <property type="entry name" value="MlrC_C"/>
    <property type="match status" value="1"/>
</dbReference>
<evidence type="ECO:0008006" key="4">
    <source>
        <dbReference type="Google" id="ProtNLM"/>
    </source>
</evidence>
<accession>X0Y2W7</accession>
<feature type="domain" description="Microcystin LR degradation protein MlrC C-terminal" evidence="1">
    <location>
        <begin position="59"/>
        <end position="225"/>
    </location>
</feature>
<comment type="caution">
    <text evidence="3">The sequence shown here is derived from an EMBL/GenBank/DDBJ whole genome shotgun (WGS) entry which is preliminary data.</text>
</comment>
<reference evidence="3" key="1">
    <citation type="journal article" date="2014" name="Front. Microbiol.">
        <title>High frequency of phylogenetically diverse reductive dehalogenase-homologous genes in deep subseafloor sedimentary metagenomes.</title>
        <authorList>
            <person name="Kawai M."/>
            <person name="Futagami T."/>
            <person name="Toyoda A."/>
            <person name="Takaki Y."/>
            <person name="Nishi S."/>
            <person name="Hori S."/>
            <person name="Arai W."/>
            <person name="Tsubouchi T."/>
            <person name="Morono Y."/>
            <person name="Uchiyama I."/>
            <person name="Ito T."/>
            <person name="Fujiyama A."/>
            <person name="Inagaki F."/>
            <person name="Takami H."/>
        </authorList>
    </citation>
    <scope>NUCLEOTIDE SEQUENCE</scope>
    <source>
        <strain evidence="3">Expedition CK06-06</strain>
    </source>
</reference>
<gene>
    <name evidence="3" type="ORF">S01H1_79052</name>
</gene>
<name>X0Y2W7_9ZZZZ</name>
<dbReference type="Pfam" id="PF07364">
    <property type="entry name" value="DUF1485"/>
    <property type="match status" value="1"/>
</dbReference>
<dbReference type="EMBL" id="BARS01053254">
    <property type="protein sequence ID" value="GAG50035.1"/>
    <property type="molecule type" value="Genomic_DNA"/>
</dbReference>
<dbReference type="InterPro" id="IPR015995">
    <property type="entry name" value="MlrC_N"/>
</dbReference>
<feature type="domain" description="Microcystin LR degradation protein MlrC N-terminal" evidence="2">
    <location>
        <begin position="2"/>
        <end position="49"/>
    </location>
</feature>
<feature type="non-terminal residue" evidence="3">
    <location>
        <position position="1"/>
    </location>
</feature>
<dbReference type="InterPro" id="IPR010799">
    <property type="entry name" value="MlrC_C"/>
</dbReference>